<evidence type="ECO:0008006" key="3">
    <source>
        <dbReference type="Google" id="ProtNLM"/>
    </source>
</evidence>
<proteinExistence type="predicted"/>
<dbReference type="RefSeq" id="WP_259608775.1">
    <property type="nucleotide sequence ID" value="NZ_CP092426.2"/>
</dbReference>
<gene>
    <name evidence="1" type="ORF">MJO58_28730</name>
</gene>
<accession>A0ABY5T6J9</accession>
<keyword evidence="1" id="KW-0614">Plasmid</keyword>
<keyword evidence="2" id="KW-1185">Reference proteome</keyword>
<protein>
    <recommendedName>
        <fullName evidence="3">Transposase</fullName>
    </recommendedName>
</protein>
<organism evidence="1 2">
    <name type="scientific">Mycobacterium lentiflavum</name>
    <dbReference type="NCBI Taxonomy" id="141349"/>
    <lineage>
        <taxon>Bacteria</taxon>
        <taxon>Bacillati</taxon>
        <taxon>Actinomycetota</taxon>
        <taxon>Actinomycetes</taxon>
        <taxon>Mycobacteriales</taxon>
        <taxon>Mycobacteriaceae</taxon>
        <taxon>Mycobacterium</taxon>
        <taxon>Mycobacterium simiae complex</taxon>
    </lineage>
</organism>
<dbReference type="Proteomes" id="UP001055171">
    <property type="component" value="Plasmid unnamed3"/>
</dbReference>
<name>A0ABY5T6J9_MYCLN</name>
<dbReference type="EMBL" id="CP092426">
    <property type="protein sequence ID" value="UVI52128.1"/>
    <property type="molecule type" value="Genomic_DNA"/>
</dbReference>
<sequence length="40" mass="4466">MPPDDNGIPAADTDRDKLERLCAAIRAIDIDVLLSEEAWR</sequence>
<evidence type="ECO:0000313" key="1">
    <source>
        <dbReference type="EMBL" id="UVI52128.1"/>
    </source>
</evidence>
<reference evidence="1" key="1">
    <citation type="submission" date="2022-08" db="EMBL/GenBank/DDBJ databases">
        <title>Complete genome sequence of 14 non-tuberculosis mycobacteria type-strains.</title>
        <authorList>
            <person name="Igarashi Y."/>
            <person name="Osugi A."/>
            <person name="Mitarai S."/>
        </authorList>
    </citation>
    <scope>NUCLEOTIDE SEQUENCE</scope>
    <source>
        <strain evidence="1">ATCC 51985</strain>
    </source>
</reference>
<geneLocation type="plasmid" evidence="1 2">
    <name>unnamed3</name>
</geneLocation>
<evidence type="ECO:0000313" key="2">
    <source>
        <dbReference type="Proteomes" id="UP001055171"/>
    </source>
</evidence>